<dbReference type="GeneID" id="63820329"/>
<dbReference type="Gene3D" id="2.130.10.80">
    <property type="entry name" value="Galactose oxidase/kelch, beta-propeller"/>
    <property type="match status" value="1"/>
</dbReference>
<evidence type="ECO:0000259" key="1">
    <source>
        <dbReference type="Pfam" id="PF07250"/>
    </source>
</evidence>
<feature type="non-terminal residue" evidence="2">
    <location>
        <position position="145"/>
    </location>
</feature>
<dbReference type="AlphaFoldDB" id="A0A165ASP5"/>
<dbReference type="EMBL" id="KV427769">
    <property type="protein sequence ID" value="KZS99587.1"/>
    <property type="molecule type" value="Genomic_DNA"/>
</dbReference>
<name>A0A165ASP5_9APHY</name>
<feature type="domain" description="Glyoxal oxidase N-terminal" evidence="1">
    <location>
        <begin position="3"/>
        <end position="121"/>
    </location>
</feature>
<evidence type="ECO:0000313" key="3">
    <source>
        <dbReference type="Proteomes" id="UP000076871"/>
    </source>
</evidence>
<dbReference type="OrthoDB" id="3242247at2759"/>
<proteinExistence type="predicted"/>
<accession>A0A165ASP5</accession>
<keyword evidence="3" id="KW-1185">Reference proteome</keyword>
<gene>
    <name evidence="2" type="ORF">LAESUDRAFT_622900</name>
</gene>
<protein>
    <submittedName>
        <fullName evidence="2">Copper radical oxidase</fullName>
    </submittedName>
</protein>
<dbReference type="RefSeq" id="XP_040757328.1">
    <property type="nucleotide sequence ID" value="XM_040903298.1"/>
</dbReference>
<dbReference type="InParanoid" id="A0A165ASP5"/>
<organism evidence="2 3">
    <name type="scientific">Laetiporus sulphureus 93-53</name>
    <dbReference type="NCBI Taxonomy" id="1314785"/>
    <lineage>
        <taxon>Eukaryota</taxon>
        <taxon>Fungi</taxon>
        <taxon>Dikarya</taxon>
        <taxon>Basidiomycota</taxon>
        <taxon>Agaricomycotina</taxon>
        <taxon>Agaricomycetes</taxon>
        <taxon>Polyporales</taxon>
        <taxon>Laetiporus</taxon>
    </lineage>
</organism>
<reference evidence="2 3" key="1">
    <citation type="journal article" date="2016" name="Mol. Biol. Evol.">
        <title>Comparative Genomics of Early-Diverging Mushroom-Forming Fungi Provides Insights into the Origins of Lignocellulose Decay Capabilities.</title>
        <authorList>
            <person name="Nagy L.G."/>
            <person name="Riley R."/>
            <person name="Tritt A."/>
            <person name="Adam C."/>
            <person name="Daum C."/>
            <person name="Floudas D."/>
            <person name="Sun H."/>
            <person name="Yadav J.S."/>
            <person name="Pangilinan J."/>
            <person name="Larsson K.H."/>
            <person name="Matsuura K."/>
            <person name="Barry K."/>
            <person name="Labutti K."/>
            <person name="Kuo R."/>
            <person name="Ohm R.A."/>
            <person name="Bhattacharya S.S."/>
            <person name="Shirouzu T."/>
            <person name="Yoshinaga Y."/>
            <person name="Martin F.M."/>
            <person name="Grigoriev I.V."/>
            <person name="Hibbett D.S."/>
        </authorList>
    </citation>
    <scope>NUCLEOTIDE SEQUENCE [LARGE SCALE GENOMIC DNA]</scope>
    <source>
        <strain evidence="2 3">93-53</strain>
    </source>
</reference>
<dbReference type="Pfam" id="PF07250">
    <property type="entry name" value="Glyoxal_oxid_N"/>
    <property type="match status" value="1"/>
</dbReference>
<dbReference type="STRING" id="1314785.A0A165ASP5"/>
<sequence>MQQQRWYSAAEPLANGTIAIIDCFHGEATVMNFMIKTSGLNSYAHAYMMASGRMFLRANISTILWEPDTNTQYDLPDMPDNLARVHPASGATAMMPLTIANDYTPSVLFCGGTDMDDYAWGNYSPPFINTFYYPASARCHYITSE</sequence>
<evidence type="ECO:0000313" key="2">
    <source>
        <dbReference type="EMBL" id="KZS99587.1"/>
    </source>
</evidence>
<dbReference type="InterPro" id="IPR009880">
    <property type="entry name" value="Glyoxal_oxidase_N"/>
</dbReference>
<dbReference type="PANTHER" id="PTHR32208:SF21">
    <property type="entry name" value="LOW QUALITY PROTEIN: ALDEHYDE OXIDASE GLOX-LIKE"/>
    <property type="match status" value="1"/>
</dbReference>
<dbReference type="Proteomes" id="UP000076871">
    <property type="component" value="Unassembled WGS sequence"/>
</dbReference>
<dbReference type="InterPro" id="IPR037293">
    <property type="entry name" value="Gal_Oxidase_central_sf"/>
</dbReference>
<dbReference type="PANTHER" id="PTHR32208">
    <property type="entry name" value="SECRETED PROTEIN-RELATED"/>
    <property type="match status" value="1"/>
</dbReference>